<evidence type="ECO:0000256" key="5">
    <source>
        <dbReference type="ARBA" id="ARBA00023054"/>
    </source>
</evidence>
<dbReference type="FunFam" id="1.10.10.60:FF:000168">
    <property type="entry name" value="Telomere repeat-binding factor 1"/>
    <property type="match status" value="1"/>
</dbReference>
<dbReference type="InterPro" id="IPR036390">
    <property type="entry name" value="WH_DNA-bd_sf"/>
</dbReference>
<keyword evidence="6" id="KW-0238">DNA-binding</keyword>
<protein>
    <recommendedName>
        <fullName evidence="9">MYB transcription factor</fullName>
    </recommendedName>
</protein>
<accession>A0A2G2V1Q3</accession>
<proteinExistence type="predicted"/>
<dbReference type="OrthoDB" id="608866at2759"/>
<feature type="domain" description="Myb-like" evidence="10">
    <location>
        <begin position="5"/>
        <end position="57"/>
    </location>
</feature>
<reference evidence="12 13" key="1">
    <citation type="journal article" date="2017" name="Genome Biol.">
        <title>New reference genome sequences of hot pepper reveal the massive evolution of plant disease-resistance genes by retroduplication.</title>
        <authorList>
            <person name="Kim S."/>
            <person name="Park J."/>
            <person name="Yeom S.I."/>
            <person name="Kim Y.M."/>
            <person name="Seo E."/>
            <person name="Kim K.T."/>
            <person name="Kim M.S."/>
            <person name="Lee J.M."/>
            <person name="Cheong K."/>
            <person name="Shin H.S."/>
            <person name="Kim S.B."/>
            <person name="Han K."/>
            <person name="Lee J."/>
            <person name="Park M."/>
            <person name="Lee H.A."/>
            <person name="Lee H.Y."/>
            <person name="Lee Y."/>
            <person name="Oh S."/>
            <person name="Lee J.H."/>
            <person name="Choi E."/>
            <person name="Choi E."/>
            <person name="Lee S.E."/>
            <person name="Jeon J."/>
            <person name="Kim H."/>
            <person name="Choi G."/>
            <person name="Song H."/>
            <person name="Lee J."/>
            <person name="Lee S.C."/>
            <person name="Kwon J.K."/>
            <person name="Lee H.Y."/>
            <person name="Koo N."/>
            <person name="Hong Y."/>
            <person name="Kim R.W."/>
            <person name="Kang W.H."/>
            <person name="Huh J.H."/>
            <person name="Kang B.C."/>
            <person name="Yang T.J."/>
            <person name="Lee Y.H."/>
            <person name="Bennetzen J.L."/>
            <person name="Choi D."/>
        </authorList>
    </citation>
    <scope>NUCLEOTIDE SEQUENCE [LARGE SCALE GENOMIC DNA]</scope>
    <source>
        <strain evidence="13">cv. PBC81</strain>
    </source>
</reference>
<keyword evidence="4" id="KW-0805">Transcription regulation</keyword>
<dbReference type="Pfam" id="PF00249">
    <property type="entry name" value="Myb_DNA-binding"/>
    <property type="match status" value="1"/>
</dbReference>
<dbReference type="GO" id="GO:0005730">
    <property type="term" value="C:nucleolus"/>
    <property type="evidence" value="ECO:0007669"/>
    <property type="project" value="UniProtKB-SubCell"/>
</dbReference>
<evidence type="ECO:0000256" key="6">
    <source>
        <dbReference type="ARBA" id="ARBA00023125"/>
    </source>
</evidence>
<reference evidence="13" key="2">
    <citation type="journal article" date="2017" name="J. Anim. Genet.">
        <title>Multiple reference genome sequences of hot pepper reveal the massive evolution of plant disease resistance genes by retroduplication.</title>
        <authorList>
            <person name="Kim S."/>
            <person name="Park J."/>
            <person name="Yeom S.-I."/>
            <person name="Kim Y.-M."/>
            <person name="Seo E."/>
            <person name="Kim K.-T."/>
            <person name="Kim M.-S."/>
            <person name="Lee J.M."/>
            <person name="Cheong K."/>
            <person name="Shin H.-S."/>
            <person name="Kim S.-B."/>
            <person name="Han K."/>
            <person name="Lee J."/>
            <person name="Park M."/>
            <person name="Lee H.-A."/>
            <person name="Lee H.-Y."/>
            <person name="Lee Y."/>
            <person name="Oh S."/>
            <person name="Lee J.H."/>
            <person name="Choi E."/>
            <person name="Choi E."/>
            <person name="Lee S.E."/>
            <person name="Jeon J."/>
            <person name="Kim H."/>
            <person name="Choi G."/>
            <person name="Song H."/>
            <person name="Lee J."/>
            <person name="Lee S.-C."/>
            <person name="Kwon J.-K."/>
            <person name="Lee H.-Y."/>
            <person name="Koo N."/>
            <person name="Hong Y."/>
            <person name="Kim R.W."/>
            <person name="Kang W.-H."/>
            <person name="Huh J.H."/>
            <person name="Kang B.-C."/>
            <person name="Yang T.-J."/>
            <person name="Lee Y.-H."/>
            <person name="Bennetzen J.L."/>
            <person name="Choi D."/>
        </authorList>
    </citation>
    <scope>NUCLEOTIDE SEQUENCE [LARGE SCALE GENOMIC DNA]</scope>
    <source>
        <strain evidence="13">cv. PBC81</strain>
    </source>
</reference>
<dbReference type="Gene3D" id="1.10.10.60">
    <property type="entry name" value="Homeodomain-like"/>
    <property type="match status" value="1"/>
</dbReference>
<dbReference type="InterPro" id="IPR017930">
    <property type="entry name" value="Myb_dom"/>
</dbReference>
<evidence type="ECO:0000256" key="3">
    <source>
        <dbReference type="ARBA" id="ARBA00022454"/>
    </source>
</evidence>
<keyword evidence="7" id="KW-0804">Transcription</keyword>
<evidence type="ECO:0000313" key="12">
    <source>
        <dbReference type="EMBL" id="PHT26905.1"/>
    </source>
</evidence>
<gene>
    <name evidence="12" type="ORF">CQW23_33491</name>
</gene>
<dbReference type="CDD" id="cd11660">
    <property type="entry name" value="SANT_TRF"/>
    <property type="match status" value="1"/>
</dbReference>
<evidence type="ECO:0000256" key="7">
    <source>
        <dbReference type="ARBA" id="ARBA00023163"/>
    </source>
</evidence>
<evidence type="ECO:0000256" key="2">
    <source>
        <dbReference type="ARBA" id="ARBA00004604"/>
    </source>
</evidence>
<evidence type="ECO:0000259" key="11">
    <source>
        <dbReference type="PROSITE" id="PS51294"/>
    </source>
</evidence>
<dbReference type="PROSITE" id="PS50090">
    <property type="entry name" value="MYB_LIKE"/>
    <property type="match status" value="1"/>
</dbReference>
<evidence type="ECO:0000256" key="8">
    <source>
        <dbReference type="ARBA" id="ARBA00023242"/>
    </source>
</evidence>
<evidence type="ECO:0000256" key="1">
    <source>
        <dbReference type="ARBA" id="ARBA00004286"/>
    </source>
</evidence>
<dbReference type="PANTHER" id="PTHR46267">
    <property type="entry name" value="SINGLE MYB HISTONE 4"/>
    <property type="match status" value="1"/>
</dbReference>
<dbReference type="AlphaFoldDB" id="A0A2G2V1Q3"/>
<dbReference type="PROSITE" id="PS51294">
    <property type="entry name" value="HTH_MYB"/>
    <property type="match status" value="1"/>
</dbReference>
<feature type="domain" description="HTH myb-type" evidence="11">
    <location>
        <begin position="1"/>
        <end position="56"/>
    </location>
</feature>
<dbReference type="PANTHER" id="PTHR46267:SF8">
    <property type="entry name" value="TELOMERE REPEAT-BINDING FACTOR 1"/>
    <property type="match status" value="1"/>
</dbReference>
<evidence type="ECO:0000256" key="9">
    <source>
        <dbReference type="ARBA" id="ARBA00032813"/>
    </source>
</evidence>
<dbReference type="SUPFAM" id="SSF46785">
    <property type="entry name" value="Winged helix' DNA-binding domain"/>
    <property type="match status" value="1"/>
</dbReference>
<dbReference type="InterPro" id="IPR044597">
    <property type="entry name" value="SMH1-6"/>
</dbReference>
<evidence type="ECO:0000259" key="10">
    <source>
        <dbReference type="PROSITE" id="PS50090"/>
    </source>
</evidence>
<keyword evidence="13" id="KW-1185">Reference proteome</keyword>
<dbReference type="SUPFAM" id="SSF46689">
    <property type="entry name" value="Homeodomain-like"/>
    <property type="match status" value="1"/>
</dbReference>
<dbReference type="Proteomes" id="UP000224567">
    <property type="component" value="Unassembled WGS sequence"/>
</dbReference>
<name>A0A2G2V1Q3_CAPBA</name>
<dbReference type="GO" id="GO:0003691">
    <property type="term" value="F:double-stranded telomeric DNA binding"/>
    <property type="evidence" value="ECO:0007669"/>
    <property type="project" value="InterPro"/>
</dbReference>
<keyword evidence="3" id="KW-0158">Chromosome</keyword>
<dbReference type="InterPro" id="IPR009057">
    <property type="entry name" value="Homeodomain-like_sf"/>
</dbReference>
<comment type="caution">
    <text evidence="12">The sequence shown here is derived from an EMBL/GenBank/DDBJ whole genome shotgun (WGS) entry which is preliminary data.</text>
</comment>
<dbReference type="GO" id="GO:0010597">
    <property type="term" value="P:green leaf volatile biosynthetic process"/>
    <property type="evidence" value="ECO:0007669"/>
    <property type="project" value="UniProtKB-ARBA"/>
</dbReference>
<keyword evidence="8" id="KW-0539">Nucleus</keyword>
<organism evidence="12 13">
    <name type="scientific">Capsicum baccatum</name>
    <name type="common">Peruvian pepper</name>
    <dbReference type="NCBI Taxonomy" id="33114"/>
    <lineage>
        <taxon>Eukaryota</taxon>
        <taxon>Viridiplantae</taxon>
        <taxon>Streptophyta</taxon>
        <taxon>Embryophyta</taxon>
        <taxon>Tracheophyta</taxon>
        <taxon>Spermatophyta</taxon>
        <taxon>Magnoliopsida</taxon>
        <taxon>eudicotyledons</taxon>
        <taxon>Gunneridae</taxon>
        <taxon>Pentapetalae</taxon>
        <taxon>asterids</taxon>
        <taxon>lamiids</taxon>
        <taxon>Solanales</taxon>
        <taxon>Solanaceae</taxon>
        <taxon>Solanoideae</taxon>
        <taxon>Capsiceae</taxon>
        <taxon>Capsicum</taxon>
    </lineage>
</organism>
<dbReference type="GO" id="GO:0000976">
    <property type="term" value="F:transcription cis-regulatory region binding"/>
    <property type="evidence" value="ECO:0007669"/>
    <property type="project" value="UniProtKB-ARBA"/>
</dbReference>
<evidence type="ECO:0000313" key="13">
    <source>
        <dbReference type="Proteomes" id="UP000224567"/>
    </source>
</evidence>
<dbReference type="STRING" id="33114.A0A2G2V1Q3"/>
<comment type="subcellular location">
    <subcellularLocation>
        <location evidence="1">Chromosome</location>
    </subcellularLocation>
    <subcellularLocation>
        <location evidence="2">Nucleus</location>
        <location evidence="2">Nucleolus</location>
    </subcellularLocation>
</comment>
<dbReference type="InterPro" id="IPR001005">
    <property type="entry name" value="SANT/Myb"/>
</dbReference>
<dbReference type="GO" id="GO:0005694">
    <property type="term" value="C:chromosome"/>
    <property type="evidence" value="ECO:0007669"/>
    <property type="project" value="UniProtKB-SubCell"/>
</dbReference>
<dbReference type="SMART" id="SM00717">
    <property type="entry name" value="SANT"/>
    <property type="match status" value="1"/>
</dbReference>
<keyword evidence="5" id="KW-0175">Coiled coil</keyword>
<dbReference type="EMBL" id="MLFT02000595">
    <property type="protein sequence ID" value="PHT26905.1"/>
    <property type="molecule type" value="Genomic_DNA"/>
</dbReference>
<evidence type="ECO:0000256" key="4">
    <source>
        <dbReference type="ARBA" id="ARBA00023015"/>
    </source>
</evidence>
<sequence length="163" mass="18032">MGAPKQKWTPDEEAALKAGVHKYGPGKWRTILKDPEFSKVLSSRSNVDLKDKWRNMSVIANGWGSREKARLALKRMNQARKQDESSLAVITEAKSDEKMAEARLATTSIGSPQIGGSKRSIIRLDNLIMEAISNLKESGGSNKASIATYIEVLIFLLSLMSKR</sequence>